<accession>A2SNH0</accession>
<name>A2SNH0_METPP</name>
<dbReference type="Proteomes" id="UP000000366">
    <property type="component" value="Plasmid RPME01"/>
</dbReference>
<keyword evidence="2" id="KW-1185">Reference proteome</keyword>
<dbReference type="RefSeq" id="WP_011831697.1">
    <property type="nucleotide sequence ID" value="NC_008826.1"/>
</dbReference>
<dbReference type="HOGENOM" id="CLU_1883338_0_0_4"/>
<protein>
    <submittedName>
        <fullName evidence="1">Uncharacterized protein</fullName>
    </submittedName>
</protein>
<geneLocation type="plasmid" evidence="1 2">
    <name>RPME01</name>
</geneLocation>
<gene>
    <name evidence="1" type="ordered locus">Mpe_B0334</name>
</gene>
<keyword evidence="1" id="KW-0614">Plasmid</keyword>
<dbReference type="KEGG" id="mpt:Mpe_B0334"/>
<reference evidence="1 2" key="1">
    <citation type="journal article" date="2007" name="J. Bacteriol.">
        <title>Whole-genome analysis of the methyl tert-butyl ether-degrading beta-proteobacterium Methylibium petroleiphilum PM1.</title>
        <authorList>
            <person name="Kane S.R."/>
            <person name="Chakicherla A.Y."/>
            <person name="Chain P.S.G."/>
            <person name="Schmidt R."/>
            <person name="Shin M.W."/>
            <person name="Legler T.C."/>
            <person name="Scow K.M."/>
            <person name="Larimer F.W."/>
            <person name="Lucas S.M."/>
            <person name="Richardson P.M."/>
            <person name="Hristova K.R."/>
        </authorList>
    </citation>
    <scope>NUCLEOTIDE SEQUENCE [LARGE SCALE GENOMIC DNA]</scope>
    <source>
        <strain evidence="2">ATCC BAA-1232 / LMG 22953 / PM1</strain>
        <plasmid evidence="1 2">RPME01</plasmid>
    </source>
</reference>
<organism evidence="1 2">
    <name type="scientific">Methylibium petroleiphilum (strain ATCC BAA-1232 / LMG 22953 / PM1)</name>
    <dbReference type="NCBI Taxonomy" id="420662"/>
    <lineage>
        <taxon>Bacteria</taxon>
        <taxon>Pseudomonadati</taxon>
        <taxon>Pseudomonadota</taxon>
        <taxon>Betaproteobacteria</taxon>
        <taxon>Burkholderiales</taxon>
        <taxon>Sphaerotilaceae</taxon>
        <taxon>Methylibium</taxon>
    </lineage>
</organism>
<evidence type="ECO:0000313" key="2">
    <source>
        <dbReference type="Proteomes" id="UP000000366"/>
    </source>
</evidence>
<dbReference type="AlphaFoldDB" id="A2SNH0"/>
<proteinExistence type="predicted"/>
<dbReference type="EMBL" id="CP000556">
    <property type="protein sequence ID" value="ABM97109.1"/>
    <property type="molecule type" value="Genomic_DNA"/>
</dbReference>
<sequence length="135" mass="15247">MDSLDDLLAEFRRKRAERTASIGDVSNGAILTCESGQRWVFLLPDMTEPGKWRMQRFDERGFSGHSIFNTQDELVSAAADDGFFRHDPGALDRLQGTSLFQRGNFLTDLVQRINARELSHAEADRLLAEYDAQPA</sequence>
<evidence type="ECO:0000313" key="1">
    <source>
        <dbReference type="EMBL" id="ABM97109.1"/>
    </source>
</evidence>